<gene>
    <name evidence="1" type="ORF">SAMN05421578_105217</name>
</gene>
<evidence type="ECO:0000313" key="1">
    <source>
        <dbReference type="EMBL" id="SIQ95717.1"/>
    </source>
</evidence>
<accession>A0ABY1JXT6</accession>
<dbReference type="SUPFAM" id="SSF52266">
    <property type="entry name" value="SGNH hydrolase"/>
    <property type="match status" value="1"/>
</dbReference>
<dbReference type="Proteomes" id="UP000186666">
    <property type="component" value="Unassembled WGS sequence"/>
</dbReference>
<keyword evidence="2" id="KW-1185">Reference proteome</keyword>
<organism evidence="1 2">
    <name type="scientific">Paenibacillus macquariensis</name>
    <dbReference type="NCBI Taxonomy" id="948756"/>
    <lineage>
        <taxon>Bacteria</taxon>
        <taxon>Bacillati</taxon>
        <taxon>Bacillota</taxon>
        <taxon>Bacilli</taxon>
        <taxon>Bacillales</taxon>
        <taxon>Paenibacillaceae</taxon>
        <taxon>Paenibacillus</taxon>
    </lineage>
</organism>
<protein>
    <recommendedName>
        <fullName evidence="3">DUF4127 family protein</fullName>
    </recommendedName>
</protein>
<proteinExistence type="predicted"/>
<dbReference type="EMBL" id="FTNK01000005">
    <property type="protein sequence ID" value="SIQ95717.1"/>
    <property type="molecule type" value="Genomic_DNA"/>
</dbReference>
<comment type="caution">
    <text evidence="1">The sequence shown here is derived from an EMBL/GenBank/DDBJ whole genome shotgun (WGS) entry which is preliminary data.</text>
</comment>
<name>A0ABY1JXT6_9BACL</name>
<dbReference type="Pfam" id="PF13552">
    <property type="entry name" value="DUF4127"/>
    <property type="match status" value="1"/>
</dbReference>
<reference evidence="1 2" key="1">
    <citation type="submission" date="2017-01" db="EMBL/GenBank/DDBJ databases">
        <authorList>
            <person name="Varghese N."/>
            <person name="Submissions S."/>
        </authorList>
    </citation>
    <scope>NUCLEOTIDE SEQUENCE [LARGE SCALE GENOMIC DNA]</scope>
    <source>
        <strain evidence="1 2">ATCC 23464</strain>
    </source>
</reference>
<evidence type="ECO:0000313" key="2">
    <source>
        <dbReference type="Proteomes" id="UP000186666"/>
    </source>
</evidence>
<sequence>MKVMDWTNVPIMKYGVVNMKRVLYVPLDDRPVNLDDVILQGKSAGIEVITPSINDIKNRLDAHKTISGSTVLDTMSPRFGKTLNIRQFILNNASSVDGFIISTDMLAYGGLIGSRRLRTSDGGIYPNYDAATTNLLDVICEIKQCYPSKPVYVMDTIMRLATSAYVEGQNYDAYTESRSFTQQPRQIYVEFNDIINGYDTKPDNTPFGDPVHFNKEQYYYARHHKFKSNYYILDQLARLGYIDFLAIGVDDSSTQGVQANEIRFIEAYINEYLGGGTEGQNPERAIILPDADGLGHSLLARMANHLYCDGVNPRYMVQYYGPHGSTIINTYEYMTVHDNIQRHVEMIGGQWVTSGSYDLEIVAITDVNQVSSALSRIESNRNERIPTIVIDFVAKGASNATVTEALLDSPFTGGLLGYSGWNTAGNKIGIALGMGQARYAYLVTESHPAALHKAVNAHGSLLFKRFLKDYYYKTVAIAEIRTYSRANTLYTNVLYPDQNMGLFNSTSDYNHMIILLRDRMQTYMNTLAGKNAFLIGSSTSRGNVRQISGSTWSFSQYSSASLAYANPDYIWERVFEITLRPKVILE</sequence>
<dbReference type="InterPro" id="IPR025394">
    <property type="entry name" value="DUF4127"/>
</dbReference>
<evidence type="ECO:0008006" key="3">
    <source>
        <dbReference type="Google" id="ProtNLM"/>
    </source>
</evidence>